<dbReference type="AlphaFoldDB" id="A0A812TEV2"/>
<reference evidence="4" key="1">
    <citation type="submission" date="2021-02" db="EMBL/GenBank/DDBJ databases">
        <authorList>
            <person name="Dougan E. K."/>
            <person name="Rhodes N."/>
            <person name="Thang M."/>
            <person name="Chan C."/>
        </authorList>
    </citation>
    <scope>NUCLEOTIDE SEQUENCE</scope>
</reference>
<dbReference type="InterPro" id="IPR015943">
    <property type="entry name" value="WD40/YVTN_repeat-like_dom_sf"/>
</dbReference>
<feature type="non-terminal residue" evidence="4">
    <location>
        <position position="1"/>
    </location>
</feature>
<dbReference type="InterPro" id="IPR020472">
    <property type="entry name" value="WD40_PAC1"/>
</dbReference>
<evidence type="ECO:0000256" key="3">
    <source>
        <dbReference type="PROSITE-ProRule" id="PRU00221"/>
    </source>
</evidence>
<feature type="repeat" description="WD" evidence="3">
    <location>
        <begin position="46"/>
        <end position="79"/>
    </location>
</feature>
<evidence type="ECO:0000256" key="2">
    <source>
        <dbReference type="ARBA" id="ARBA00022737"/>
    </source>
</evidence>
<evidence type="ECO:0000313" key="4">
    <source>
        <dbReference type="EMBL" id="CAE7517807.1"/>
    </source>
</evidence>
<dbReference type="Proteomes" id="UP000601435">
    <property type="component" value="Unassembled WGS sequence"/>
</dbReference>
<accession>A0A812TEV2</accession>
<dbReference type="OrthoDB" id="435160at2759"/>
<dbReference type="EMBL" id="CAJNJA010023874">
    <property type="protein sequence ID" value="CAE7517807.1"/>
    <property type="molecule type" value="Genomic_DNA"/>
</dbReference>
<dbReference type="PRINTS" id="PR00320">
    <property type="entry name" value="GPROTEINBRPT"/>
</dbReference>
<feature type="repeat" description="WD" evidence="3">
    <location>
        <begin position="4"/>
        <end position="45"/>
    </location>
</feature>
<dbReference type="PROSITE" id="PS00678">
    <property type="entry name" value="WD_REPEATS_1"/>
    <property type="match status" value="4"/>
</dbReference>
<dbReference type="InterPro" id="IPR019775">
    <property type="entry name" value="WD40_repeat_CS"/>
</dbReference>
<dbReference type="InterPro" id="IPR036322">
    <property type="entry name" value="WD40_repeat_dom_sf"/>
</dbReference>
<dbReference type="SUPFAM" id="SSF50978">
    <property type="entry name" value="WD40 repeat-like"/>
    <property type="match status" value="1"/>
</dbReference>
<dbReference type="GO" id="GO:0005634">
    <property type="term" value="C:nucleus"/>
    <property type="evidence" value="ECO:0007669"/>
    <property type="project" value="TreeGrafter"/>
</dbReference>
<dbReference type="GO" id="GO:0043130">
    <property type="term" value="F:ubiquitin binding"/>
    <property type="evidence" value="ECO:0007669"/>
    <property type="project" value="TreeGrafter"/>
</dbReference>
<gene>
    <name evidence="4" type="primary">FBXW7</name>
    <name evidence="4" type="ORF">SNEC2469_LOCUS14805</name>
</gene>
<keyword evidence="1 3" id="KW-0853">WD repeat</keyword>
<dbReference type="CDD" id="cd00200">
    <property type="entry name" value="WD40"/>
    <property type="match status" value="1"/>
</dbReference>
<feature type="repeat" description="WD" evidence="3">
    <location>
        <begin position="131"/>
        <end position="172"/>
    </location>
</feature>
<dbReference type="GO" id="GO:0005737">
    <property type="term" value="C:cytoplasm"/>
    <property type="evidence" value="ECO:0007669"/>
    <property type="project" value="TreeGrafter"/>
</dbReference>
<evidence type="ECO:0000313" key="5">
    <source>
        <dbReference type="Proteomes" id="UP000601435"/>
    </source>
</evidence>
<dbReference type="PROSITE" id="PS50082">
    <property type="entry name" value="WD_REPEATS_2"/>
    <property type="match status" value="4"/>
</dbReference>
<keyword evidence="5" id="KW-1185">Reference proteome</keyword>
<dbReference type="Pfam" id="PF00400">
    <property type="entry name" value="WD40"/>
    <property type="match status" value="4"/>
</dbReference>
<evidence type="ECO:0000256" key="1">
    <source>
        <dbReference type="ARBA" id="ARBA00022574"/>
    </source>
</evidence>
<dbReference type="GO" id="GO:0010992">
    <property type="term" value="P:ubiquitin recycling"/>
    <property type="evidence" value="ECO:0007669"/>
    <property type="project" value="TreeGrafter"/>
</dbReference>
<keyword evidence="2" id="KW-0677">Repeat</keyword>
<sequence length="255" mass="28082">VQAFQVDGHPAFCLDFDYTSGRILTGSWDKQVKIWDSETGACLGTFTGHTGMVKVVRLHWPRRRALSGSCDGTLKLWDLGAESSCIRSLNGHQDEVWCTDVDWSRNTALSGSADFTLRIWNLTTGDCLATLRGHTNGVSAVSLQAREGRALSSSWDRTVRLWDLQTQECLVLLVHGSAVTTMSVDWEHGKALCGSPQAMKLWDFNRQTCEHNLPGHLCDSVEVSGSSTPVSAGHNECVTSLVMNSPDYFYPEADE</sequence>
<dbReference type="PANTHER" id="PTHR19849">
    <property type="entry name" value="PHOSPHOLIPASE A-2-ACTIVATING PROTEIN"/>
    <property type="match status" value="1"/>
</dbReference>
<dbReference type="PROSITE" id="PS50294">
    <property type="entry name" value="WD_REPEATS_REGION"/>
    <property type="match status" value="3"/>
</dbReference>
<name>A0A812TEV2_9DINO</name>
<organism evidence="4 5">
    <name type="scientific">Symbiodinium necroappetens</name>
    <dbReference type="NCBI Taxonomy" id="1628268"/>
    <lineage>
        <taxon>Eukaryota</taxon>
        <taxon>Sar</taxon>
        <taxon>Alveolata</taxon>
        <taxon>Dinophyceae</taxon>
        <taxon>Suessiales</taxon>
        <taxon>Symbiodiniaceae</taxon>
        <taxon>Symbiodinium</taxon>
    </lineage>
</organism>
<dbReference type="SMART" id="SM00320">
    <property type="entry name" value="WD40"/>
    <property type="match status" value="5"/>
</dbReference>
<feature type="repeat" description="WD" evidence="3">
    <location>
        <begin position="89"/>
        <end position="130"/>
    </location>
</feature>
<dbReference type="Gene3D" id="2.130.10.10">
    <property type="entry name" value="YVTN repeat-like/Quinoprotein amine dehydrogenase"/>
    <property type="match status" value="1"/>
</dbReference>
<dbReference type="GO" id="GO:0043161">
    <property type="term" value="P:proteasome-mediated ubiquitin-dependent protein catabolic process"/>
    <property type="evidence" value="ECO:0007669"/>
    <property type="project" value="TreeGrafter"/>
</dbReference>
<dbReference type="PANTHER" id="PTHR19849:SF1">
    <property type="entry name" value="F-BOX_WD REPEAT-CONTAINING PROTEIN 7"/>
    <property type="match status" value="1"/>
</dbReference>
<dbReference type="InterPro" id="IPR001680">
    <property type="entry name" value="WD40_rpt"/>
</dbReference>
<comment type="caution">
    <text evidence="4">The sequence shown here is derived from an EMBL/GenBank/DDBJ whole genome shotgun (WGS) entry which is preliminary data.</text>
</comment>
<proteinExistence type="predicted"/>
<protein>
    <submittedName>
        <fullName evidence="4">FBXW7 protein</fullName>
    </submittedName>
</protein>